<dbReference type="HOGENOM" id="CLU_067149_1_0_1"/>
<evidence type="ECO:0000256" key="4">
    <source>
        <dbReference type="ARBA" id="ARBA00023242"/>
    </source>
</evidence>
<gene>
    <name evidence="6" type="ORF">OIDMADRAFT_18061</name>
</gene>
<reference evidence="7" key="2">
    <citation type="submission" date="2015-01" db="EMBL/GenBank/DDBJ databases">
        <title>Evolutionary Origins and Diversification of the Mycorrhizal Mutualists.</title>
        <authorList>
            <consortium name="DOE Joint Genome Institute"/>
            <consortium name="Mycorrhizal Genomics Consortium"/>
            <person name="Kohler A."/>
            <person name="Kuo A."/>
            <person name="Nagy L.G."/>
            <person name="Floudas D."/>
            <person name="Copeland A."/>
            <person name="Barry K.W."/>
            <person name="Cichocki N."/>
            <person name="Veneault-Fourrey C."/>
            <person name="LaButti K."/>
            <person name="Lindquist E.A."/>
            <person name="Lipzen A."/>
            <person name="Lundell T."/>
            <person name="Morin E."/>
            <person name="Murat C."/>
            <person name="Riley R."/>
            <person name="Ohm R."/>
            <person name="Sun H."/>
            <person name="Tunlid A."/>
            <person name="Henrissat B."/>
            <person name="Grigoriev I.V."/>
            <person name="Hibbett D.S."/>
            <person name="Martin F."/>
        </authorList>
    </citation>
    <scope>NUCLEOTIDE SEQUENCE [LARGE SCALE GENOMIC DNA]</scope>
    <source>
        <strain evidence="7">Zn</strain>
    </source>
</reference>
<organism evidence="6 7">
    <name type="scientific">Oidiodendron maius (strain Zn)</name>
    <dbReference type="NCBI Taxonomy" id="913774"/>
    <lineage>
        <taxon>Eukaryota</taxon>
        <taxon>Fungi</taxon>
        <taxon>Dikarya</taxon>
        <taxon>Ascomycota</taxon>
        <taxon>Pezizomycotina</taxon>
        <taxon>Leotiomycetes</taxon>
        <taxon>Leotiomycetes incertae sedis</taxon>
        <taxon>Myxotrichaceae</taxon>
        <taxon>Oidiodendron</taxon>
    </lineage>
</organism>
<evidence type="ECO:0008006" key="8">
    <source>
        <dbReference type="Google" id="ProtNLM"/>
    </source>
</evidence>
<evidence type="ECO:0000313" key="7">
    <source>
        <dbReference type="Proteomes" id="UP000054321"/>
    </source>
</evidence>
<evidence type="ECO:0000313" key="6">
    <source>
        <dbReference type="EMBL" id="KIN03856.1"/>
    </source>
</evidence>
<dbReference type="InParanoid" id="A0A0C3H6M9"/>
<feature type="non-terminal residue" evidence="6">
    <location>
        <position position="140"/>
    </location>
</feature>
<sequence length="140" mass="16295">MAEIKIFNHPRPKKSVLPPLPKKRKTEHKIEEINFDFEKRADYLTGFHKRKVARVRQAQAEAGKKAREERAELRKTLREERKKELEQHVDAVNALVGNKTTSDNEEENGEDVWGGIEDGAGQELVDHEEEYVDEDRYTTV</sequence>
<protein>
    <recommendedName>
        <fullName evidence="8">Ribosomal RNA-processing protein 17</fullName>
    </recommendedName>
</protein>
<dbReference type="EMBL" id="KN832873">
    <property type="protein sequence ID" value="KIN03856.1"/>
    <property type="molecule type" value="Genomic_DNA"/>
</dbReference>
<keyword evidence="4" id="KW-0539">Nucleus</keyword>
<dbReference type="GO" id="GO:0019843">
    <property type="term" value="F:rRNA binding"/>
    <property type="evidence" value="ECO:0007669"/>
    <property type="project" value="TreeGrafter"/>
</dbReference>
<comment type="similarity">
    <text evidence="2">Belongs to the RRP17 family.</text>
</comment>
<evidence type="ECO:0000256" key="5">
    <source>
        <dbReference type="SAM" id="MobiDB-lite"/>
    </source>
</evidence>
<dbReference type="STRING" id="913774.A0A0C3H6M9"/>
<keyword evidence="3" id="KW-0175">Coiled coil</keyword>
<proteinExistence type="inferred from homology"/>
<dbReference type="AlphaFoldDB" id="A0A0C3H6M9"/>
<keyword evidence="7" id="KW-1185">Reference proteome</keyword>
<dbReference type="PANTHER" id="PTHR14577">
    <property type="entry name" value="NUCLEOLAR PROTEIN 12"/>
    <property type="match status" value="1"/>
</dbReference>
<dbReference type="OrthoDB" id="551633at2759"/>
<dbReference type="PANTHER" id="PTHR14577:SF0">
    <property type="entry name" value="NUCLEOLAR PROTEIN 12"/>
    <property type="match status" value="1"/>
</dbReference>
<evidence type="ECO:0000256" key="1">
    <source>
        <dbReference type="ARBA" id="ARBA00004604"/>
    </source>
</evidence>
<name>A0A0C3H6M9_OIDMZ</name>
<dbReference type="InterPro" id="IPR019186">
    <property type="entry name" value="Nucleolar_protein_12"/>
</dbReference>
<dbReference type="Pfam" id="PF09805">
    <property type="entry name" value="Nop25"/>
    <property type="match status" value="1"/>
</dbReference>
<accession>A0A0C3H6M9</accession>
<evidence type="ECO:0000256" key="2">
    <source>
        <dbReference type="ARBA" id="ARBA00007175"/>
    </source>
</evidence>
<dbReference type="GO" id="GO:0005730">
    <property type="term" value="C:nucleolus"/>
    <property type="evidence" value="ECO:0007669"/>
    <property type="project" value="UniProtKB-SubCell"/>
</dbReference>
<reference evidence="6 7" key="1">
    <citation type="submission" date="2014-04" db="EMBL/GenBank/DDBJ databases">
        <authorList>
            <consortium name="DOE Joint Genome Institute"/>
            <person name="Kuo A."/>
            <person name="Martino E."/>
            <person name="Perotto S."/>
            <person name="Kohler A."/>
            <person name="Nagy L.G."/>
            <person name="Floudas D."/>
            <person name="Copeland A."/>
            <person name="Barry K.W."/>
            <person name="Cichocki N."/>
            <person name="Veneault-Fourrey C."/>
            <person name="LaButti K."/>
            <person name="Lindquist E.A."/>
            <person name="Lipzen A."/>
            <person name="Lundell T."/>
            <person name="Morin E."/>
            <person name="Murat C."/>
            <person name="Sun H."/>
            <person name="Tunlid A."/>
            <person name="Henrissat B."/>
            <person name="Grigoriev I.V."/>
            <person name="Hibbett D.S."/>
            <person name="Martin F."/>
            <person name="Nordberg H.P."/>
            <person name="Cantor M.N."/>
            <person name="Hua S.X."/>
        </authorList>
    </citation>
    <scope>NUCLEOTIDE SEQUENCE [LARGE SCALE GENOMIC DNA]</scope>
    <source>
        <strain evidence="6 7">Zn</strain>
    </source>
</reference>
<dbReference type="Proteomes" id="UP000054321">
    <property type="component" value="Unassembled WGS sequence"/>
</dbReference>
<comment type="subcellular location">
    <subcellularLocation>
        <location evidence="1">Nucleus</location>
        <location evidence="1">Nucleolus</location>
    </subcellularLocation>
</comment>
<feature type="region of interest" description="Disordered" evidence="5">
    <location>
        <begin position="93"/>
        <end position="140"/>
    </location>
</feature>
<evidence type="ECO:0000256" key="3">
    <source>
        <dbReference type="ARBA" id="ARBA00023054"/>
    </source>
</evidence>
<feature type="region of interest" description="Disordered" evidence="5">
    <location>
        <begin position="1"/>
        <end position="25"/>
    </location>
</feature>